<evidence type="ECO:0000313" key="3">
    <source>
        <dbReference type="Proteomes" id="UP000095705"/>
    </source>
</evidence>
<dbReference type="OrthoDB" id="3481760at2"/>
<dbReference type="STRING" id="36818.BGK67_11125"/>
<keyword evidence="1" id="KW-0472">Membrane</keyword>
<reference evidence="2 3" key="1">
    <citation type="submission" date="2016-08" db="EMBL/GenBank/DDBJ databases">
        <title>The complete genome of Streptomyces subrutilus 10-1-1.</title>
        <authorList>
            <person name="Chen X."/>
        </authorList>
    </citation>
    <scope>NUCLEOTIDE SEQUENCE [LARGE SCALE GENOMIC DNA]</scope>
    <source>
        <strain evidence="2 3">10-1-1</strain>
    </source>
</reference>
<protein>
    <submittedName>
        <fullName evidence="2">Uncharacterized protein</fullName>
    </submittedName>
</protein>
<name>A0A1E5PQI6_9ACTN</name>
<keyword evidence="1" id="KW-1133">Transmembrane helix</keyword>
<dbReference type="EMBL" id="MEHK01000001">
    <property type="protein sequence ID" value="OEJ31828.1"/>
    <property type="molecule type" value="Genomic_DNA"/>
</dbReference>
<keyword evidence="3" id="KW-1185">Reference proteome</keyword>
<dbReference type="AlphaFoldDB" id="A0A1E5PQI6"/>
<evidence type="ECO:0000256" key="1">
    <source>
        <dbReference type="SAM" id="Phobius"/>
    </source>
</evidence>
<feature type="transmembrane region" description="Helical" evidence="1">
    <location>
        <begin position="72"/>
        <end position="98"/>
    </location>
</feature>
<accession>A0A1E5PQI6</accession>
<dbReference type="RefSeq" id="WP_069920118.1">
    <property type="nucleotide sequence ID" value="NZ_JBEZKT010000065.1"/>
</dbReference>
<comment type="caution">
    <text evidence="2">The sequence shown here is derived from an EMBL/GenBank/DDBJ whole genome shotgun (WGS) entry which is preliminary data.</text>
</comment>
<gene>
    <name evidence="2" type="ORF">BGK67_11125</name>
</gene>
<organism evidence="2 3">
    <name type="scientific">Streptomyces subrutilus</name>
    <dbReference type="NCBI Taxonomy" id="36818"/>
    <lineage>
        <taxon>Bacteria</taxon>
        <taxon>Bacillati</taxon>
        <taxon>Actinomycetota</taxon>
        <taxon>Actinomycetes</taxon>
        <taxon>Kitasatosporales</taxon>
        <taxon>Streptomycetaceae</taxon>
        <taxon>Streptomyces</taxon>
    </lineage>
</organism>
<keyword evidence="1" id="KW-0812">Transmembrane</keyword>
<sequence length="100" mass="10998">MSTHTRARTRGSSQAGRAVALVADVLAFIIGLWILLYLLDANQGNGLVDFIHDAASWLAAWSYDLFTFSKEWVQVVVGYGIAAVAYLLIGHAVAGWLYRR</sequence>
<feature type="transmembrane region" description="Helical" evidence="1">
    <location>
        <begin position="21"/>
        <end position="39"/>
    </location>
</feature>
<proteinExistence type="predicted"/>
<evidence type="ECO:0000313" key="2">
    <source>
        <dbReference type="EMBL" id="OEJ31828.1"/>
    </source>
</evidence>
<dbReference type="Proteomes" id="UP000095705">
    <property type="component" value="Unassembled WGS sequence"/>
</dbReference>